<name>A0AAP6EJ46_9ACTN</name>
<evidence type="ECO:0000313" key="5">
    <source>
        <dbReference type="Proteomes" id="UP001272987"/>
    </source>
</evidence>
<keyword evidence="3" id="KW-0067">ATP-binding</keyword>
<dbReference type="Proteomes" id="UP001282288">
    <property type="component" value="Unassembled WGS sequence"/>
</dbReference>
<evidence type="ECO:0000256" key="1">
    <source>
        <dbReference type="ARBA" id="ARBA00022527"/>
    </source>
</evidence>
<sequence length="145" mass="16054">MNTTTPQLPDTVHTFDQLLSSTRRGARLARLLTVERLQAWHVPPSHTERIEHVVAELASNAALHGRVQGRDFRVGLALDKTTGILRAALTDARGDRLPWPQPNPDDESGRGLVLVAALADRWGTIPYPPSGKTVWAEFDLRQPAR</sequence>
<dbReference type="Gene3D" id="3.30.565.10">
    <property type="entry name" value="Histidine kinase-like ATPase, C-terminal domain"/>
    <property type="match status" value="1"/>
</dbReference>
<dbReference type="EMBL" id="JARAWP010000017">
    <property type="protein sequence ID" value="MDX3021669.1"/>
    <property type="molecule type" value="Genomic_DNA"/>
</dbReference>
<dbReference type="PANTHER" id="PTHR35526:SF3">
    <property type="entry name" value="ANTI-SIGMA-F FACTOR RSBW"/>
    <property type="match status" value="1"/>
</dbReference>
<dbReference type="CDD" id="cd16936">
    <property type="entry name" value="HATPase_RsbW-like"/>
    <property type="match status" value="1"/>
</dbReference>
<evidence type="ECO:0000313" key="4">
    <source>
        <dbReference type="EMBL" id="MDX3021669.1"/>
    </source>
</evidence>
<dbReference type="GeneID" id="69807875"/>
<organism evidence="3 6">
    <name type="scientific">Streptomyces acidiscabies</name>
    <dbReference type="NCBI Taxonomy" id="42234"/>
    <lineage>
        <taxon>Bacteria</taxon>
        <taxon>Bacillati</taxon>
        <taxon>Actinomycetota</taxon>
        <taxon>Actinomycetes</taxon>
        <taxon>Kitasatosporales</taxon>
        <taxon>Streptomycetaceae</taxon>
        <taxon>Streptomyces</taxon>
    </lineage>
</organism>
<dbReference type="Proteomes" id="UP001272987">
    <property type="component" value="Unassembled WGS sequence"/>
</dbReference>
<dbReference type="Pfam" id="PF13581">
    <property type="entry name" value="HATPase_c_2"/>
    <property type="match status" value="1"/>
</dbReference>
<dbReference type="SUPFAM" id="SSF55874">
    <property type="entry name" value="ATPase domain of HSP90 chaperone/DNA topoisomerase II/histidine kinase"/>
    <property type="match status" value="1"/>
</dbReference>
<dbReference type="AlphaFoldDB" id="A0AAP6EJ46"/>
<feature type="domain" description="Histidine kinase/HSP90-like ATPase" evidence="2">
    <location>
        <begin position="24"/>
        <end position="136"/>
    </location>
</feature>
<dbReference type="RefSeq" id="WP_029184663.1">
    <property type="nucleotide sequence ID" value="NZ_BCML01000070.1"/>
</dbReference>
<reference evidence="3 5" key="1">
    <citation type="journal article" date="2023" name="Microb. Genom.">
        <title>Mesoterricola silvestris gen. nov., sp. nov., Mesoterricola sediminis sp. nov., Geothrix oryzae sp. nov., Geothrix edaphica sp. nov., Geothrix rubra sp. nov., and Geothrix limicola sp. nov., six novel members of Acidobacteriota isolated from soils.</title>
        <authorList>
            <person name="Weisberg A.J."/>
            <person name="Pearce E."/>
            <person name="Kramer C.G."/>
            <person name="Chang J.H."/>
            <person name="Clarke C.R."/>
        </authorList>
    </citation>
    <scope>NUCLEOTIDE SEQUENCE</scope>
    <source>
        <strain evidence="4 5">NB05-1H</strain>
        <strain evidence="3">NRRL_B-16521</strain>
    </source>
</reference>
<gene>
    <name evidence="3" type="ORF">PV399_31165</name>
    <name evidence="4" type="ORF">PV666_27795</name>
</gene>
<keyword evidence="5" id="KW-1185">Reference proteome</keyword>
<dbReference type="InterPro" id="IPR003594">
    <property type="entry name" value="HATPase_dom"/>
</dbReference>
<keyword evidence="1" id="KW-0808">Transferase</keyword>
<dbReference type="PANTHER" id="PTHR35526">
    <property type="entry name" value="ANTI-SIGMA-F FACTOR RSBW-RELATED"/>
    <property type="match status" value="1"/>
</dbReference>
<dbReference type="EMBL" id="JARAWC010000027">
    <property type="protein sequence ID" value="MDX2964146.1"/>
    <property type="molecule type" value="Genomic_DNA"/>
</dbReference>
<dbReference type="GO" id="GO:0004674">
    <property type="term" value="F:protein serine/threonine kinase activity"/>
    <property type="evidence" value="ECO:0007669"/>
    <property type="project" value="UniProtKB-KW"/>
</dbReference>
<proteinExistence type="predicted"/>
<protein>
    <submittedName>
        <fullName evidence="3">ATP-binding protein</fullName>
    </submittedName>
</protein>
<keyword evidence="1" id="KW-0723">Serine/threonine-protein kinase</keyword>
<comment type="caution">
    <text evidence="3">The sequence shown here is derived from an EMBL/GenBank/DDBJ whole genome shotgun (WGS) entry which is preliminary data.</text>
</comment>
<dbReference type="InterPro" id="IPR036890">
    <property type="entry name" value="HATPase_C_sf"/>
</dbReference>
<evidence type="ECO:0000313" key="6">
    <source>
        <dbReference type="Proteomes" id="UP001282288"/>
    </source>
</evidence>
<evidence type="ECO:0000259" key="2">
    <source>
        <dbReference type="Pfam" id="PF13581"/>
    </source>
</evidence>
<dbReference type="InterPro" id="IPR050267">
    <property type="entry name" value="Anti-sigma-factor_SerPK"/>
</dbReference>
<evidence type="ECO:0000313" key="3">
    <source>
        <dbReference type="EMBL" id="MDX2964146.1"/>
    </source>
</evidence>
<keyword evidence="3" id="KW-0547">Nucleotide-binding</keyword>
<keyword evidence="1" id="KW-0418">Kinase</keyword>
<dbReference type="GO" id="GO:0005524">
    <property type="term" value="F:ATP binding"/>
    <property type="evidence" value="ECO:0007669"/>
    <property type="project" value="UniProtKB-KW"/>
</dbReference>
<accession>A0AAP6EJ46</accession>